<evidence type="ECO:0000256" key="2">
    <source>
        <dbReference type="SAM" id="Phobius"/>
    </source>
</evidence>
<evidence type="ECO:0000313" key="3">
    <source>
        <dbReference type="EMBL" id="KAK4149759.1"/>
    </source>
</evidence>
<dbReference type="AlphaFoldDB" id="A0AAN6VE95"/>
<organism evidence="3 4">
    <name type="scientific">Chaetomidium leptoderma</name>
    <dbReference type="NCBI Taxonomy" id="669021"/>
    <lineage>
        <taxon>Eukaryota</taxon>
        <taxon>Fungi</taxon>
        <taxon>Dikarya</taxon>
        <taxon>Ascomycota</taxon>
        <taxon>Pezizomycotina</taxon>
        <taxon>Sordariomycetes</taxon>
        <taxon>Sordariomycetidae</taxon>
        <taxon>Sordariales</taxon>
        <taxon>Chaetomiaceae</taxon>
        <taxon>Chaetomidium</taxon>
    </lineage>
</organism>
<feature type="compositionally biased region" description="Low complexity" evidence="1">
    <location>
        <begin position="112"/>
        <end position="141"/>
    </location>
</feature>
<feature type="compositionally biased region" description="Acidic residues" evidence="1">
    <location>
        <begin position="168"/>
        <end position="178"/>
    </location>
</feature>
<name>A0AAN6VE95_9PEZI</name>
<feature type="transmembrane region" description="Helical" evidence="2">
    <location>
        <begin position="6"/>
        <end position="27"/>
    </location>
</feature>
<feature type="compositionally biased region" description="Basic and acidic residues" evidence="1">
    <location>
        <begin position="156"/>
        <end position="165"/>
    </location>
</feature>
<protein>
    <submittedName>
        <fullName evidence="3">Uncharacterized protein</fullName>
    </submittedName>
</protein>
<evidence type="ECO:0000256" key="1">
    <source>
        <dbReference type="SAM" id="MobiDB-lite"/>
    </source>
</evidence>
<feature type="region of interest" description="Disordered" evidence="1">
    <location>
        <begin position="41"/>
        <end position="178"/>
    </location>
</feature>
<comment type="caution">
    <text evidence="3">The sequence shown here is derived from an EMBL/GenBank/DDBJ whole genome shotgun (WGS) entry which is preliminary data.</text>
</comment>
<feature type="compositionally biased region" description="Low complexity" evidence="1">
    <location>
        <begin position="64"/>
        <end position="94"/>
    </location>
</feature>
<keyword evidence="2" id="KW-0812">Transmembrane</keyword>
<keyword evidence="4" id="KW-1185">Reference proteome</keyword>
<keyword evidence="2" id="KW-0472">Membrane</keyword>
<proteinExistence type="predicted"/>
<gene>
    <name evidence="3" type="ORF">C8A00DRAFT_37635</name>
</gene>
<reference evidence="3" key="1">
    <citation type="journal article" date="2023" name="Mol. Phylogenet. Evol.">
        <title>Genome-scale phylogeny and comparative genomics of the fungal order Sordariales.</title>
        <authorList>
            <person name="Hensen N."/>
            <person name="Bonometti L."/>
            <person name="Westerberg I."/>
            <person name="Brannstrom I.O."/>
            <person name="Guillou S."/>
            <person name="Cros-Aarteil S."/>
            <person name="Calhoun S."/>
            <person name="Haridas S."/>
            <person name="Kuo A."/>
            <person name="Mondo S."/>
            <person name="Pangilinan J."/>
            <person name="Riley R."/>
            <person name="LaButti K."/>
            <person name="Andreopoulos B."/>
            <person name="Lipzen A."/>
            <person name="Chen C."/>
            <person name="Yan M."/>
            <person name="Daum C."/>
            <person name="Ng V."/>
            <person name="Clum A."/>
            <person name="Steindorff A."/>
            <person name="Ohm R.A."/>
            <person name="Martin F."/>
            <person name="Silar P."/>
            <person name="Natvig D.O."/>
            <person name="Lalanne C."/>
            <person name="Gautier V."/>
            <person name="Ament-Velasquez S.L."/>
            <person name="Kruys A."/>
            <person name="Hutchinson M.I."/>
            <person name="Powell A.J."/>
            <person name="Barry K."/>
            <person name="Miller A.N."/>
            <person name="Grigoriev I.V."/>
            <person name="Debuchy R."/>
            <person name="Gladieux P."/>
            <person name="Hiltunen Thoren M."/>
            <person name="Johannesson H."/>
        </authorList>
    </citation>
    <scope>NUCLEOTIDE SEQUENCE</scope>
    <source>
        <strain evidence="3">CBS 538.74</strain>
    </source>
</reference>
<keyword evidence="2" id="KW-1133">Transmembrane helix</keyword>
<evidence type="ECO:0000313" key="4">
    <source>
        <dbReference type="Proteomes" id="UP001302745"/>
    </source>
</evidence>
<reference evidence="3" key="2">
    <citation type="submission" date="2023-05" db="EMBL/GenBank/DDBJ databases">
        <authorList>
            <consortium name="Lawrence Berkeley National Laboratory"/>
            <person name="Steindorff A."/>
            <person name="Hensen N."/>
            <person name="Bonometti L."/>
            <person name="Westerberg I."/>
            <person name="Brannstrom I.O."/>
            <person name="Guillou S."/>
            <person name="Cros-Aarteil S."/>
            <person name="Calhoun S."/>
            <person name="Haridas S."/>
            <person name="Kuo A."/>
            <person name="Mondo S."/>
            <person name="Pangilinan J."/>
            <person name="Riley R."/>
            <person name="Labutti K."/>
            <person name="Andreopoulos B."/>
            <person name="Lipzen A."/>
            <person name="Chen C."/>
            <person name="Yanf M."/>
            <person name="Daum C."/>
            <person name="Ng V."/>
            <person name="Clum A."/>
            <person name="Ohm R."/>
            <person name="Martin F."/>
            <person name="Silar P."/>
            <person name="Natvig D."/>
            <person name="Lalanne C."/>
            <person name="Gautier V."/>
            <person name="Ament-Velasquez S.L."/>
            <person name="Kruys A."/>
            <person name="Hutchinson M.I."/>
            <person name="Powell A.J."/>
            <person name="Barry K."/>
            <person name="Miller A.N."/>
            <person name="Grigoriev I.V."/>
            <person name="Debuchy R."/>
            <person name="Gladieux P."/>
            <person name="Thoren M.H."/>
            <person name="Johannesson H."/>
        </authorList>
    </citation>
    <scope>NUCLEOTIDE SEQUENCE</scope>
    <source>
        <strain evidence="3">CBS 538.74</strain>
    </source>
</reference>
<sequence>MAFPIPFFAQGTLLVAAIAVLIVWAAFVSVTRQRRAKIAATNNNNQTETLPKSTTPLISEPRESPLSSTTKPIPIPIPTSSSTSATATATAILPWHPSSFTSLAARRPPPSSSSFNNNSNNNNTSNSNDAQQQQQQQMLLPVPVPLPPDSTRGRKGSADVRRWSSDDGSCEGEEGDDD</sequence>
<dbReference type="Proteomes" id="UP001302745">
    <property type="component" value="Unassembled WGS sequence"/>
</dbReference>
<dbReference type="EMBL" id="MU857126">
    <property type="protein sequence ID" value="KAK4149759.1"/>
    <property type="molecule type" value="Genomic_DNA"/>
</dbReference>
<feature type="compositionally biased region" description="Polar residues" evidence="1">
    <location>
        <begin position="41"/>
        <end position="57"/>
    </location>
</feature>
<accession>A0AAN6VE95</accession>